<keyword evidence="6" id="KW-0479">Metal-binding</keyword>
<evidence type="ECO:0000256" key="9">
    <source>
        <dbReference type="ARBA" id="ARBA00031306"/>
    </source>
</evidence>
<comment type="catalytic activity">
    <reaction evidence="10">
        <text>L-threonyl-[protein] + FAD = FMN-L-threonyl-[protein] + AMP + H(+)</text>
        <dbReference type="Rhea" id="RHEA:36847"/>
        <dbReference type="Rhea" id="RHEA-COMP:11060"/>
        <dbReference type="Rhea" id="RHEA-COMP:11061"/>
        <dbReference type="ChEBI" id="CHEBI:15378"/>
        <dbReference type="ChEBI" id="CHEBI:30013"/>
        <dbReference type="ChEBI" id="CHEBI:57692"/>
        <dbReference type="ChEBI" id="CHEBI:74257"/>
        <dbReference type="ChEBI" id="CHEBI:456215"/>
        <dbReference type="EC" id="2.7.1.180"/>
    </reaction>
</comment>
<protein>
    <recommendedName>
        <fullName evidence="3">FAD:protein FMN transferase</fullName>
        <ecNumber evidence="2">2.7.1.180</ecNumber>
    </recommendedName>
    <alternativeName>
        <fullName evidence="9">Flavin transferase</fullName>
    </alternativeName>
</protein>
<dbReference type="Pfam" id="PF02424">
    <property type="entry name" value="ApbE"/>
    <property type="match status" value="1"/>
</dbReference>
<evidence type="ECO:0000313" key="12">
    <source>
        <dbReference type="Proteomes" id="UP000545286"/>
    </source>
</evidence>
<evidence type="ECO:0000256" key="4">
    <source>
        <dbReference type="ARBA" id="ARBA00022630"/>
    </source>
</evidence>
<evidence type="ECO:0000256" key="8">
    <source>
        <dbReference type="ARBA" id="ARBA00022842"/>
    </source>
</evidence>
<dbReference type="GO" id="GO:0016740">
    <property type="term" value="F:transferase activity"/>
    <property type="evidence" value="ECO:0007669"/>
    <property type="project" value="UniProtKB-KW"/>
</dbReference>
<keyword evidence="4" id="KW-0285">Flavoprotein</keyword>
<dbReference type="Proteomes" id="UP000545286">
    <property type="component" value="Unassembled WGS sequence"/>
</dbReference>
<evidence type="ECO:0000313" key="11">
    <source>
        <dbReference type="EMBL" id="MBB2959549.1"/>
    </source>
</evidence>
<organism evidence="11 12">
    <name type="scientific">Pseudoclavibacter helvolus</name>
    <dbReference type="NCBI Taxonomy" id="255205"/>
    <lineage>
        <taxon>Bacteria</taxon>
        <taxon>Bacillati</taxon>
        <taxon>Actinomycetota</taxon>
        <taxon>Actinomycetes</taxon>
        <taxon>Micrococcales</taxon>
        <taxon>Microbacteriaceae</taxon>
        <taxon>Pseudoclavibacter</taxon>
    </lineage>
</organism>
<keyword evidence="12" id="KW-1185">Reference proteome</keyword>
<evidence type="ECO:0000256" key="2">
    <source>
        <dbReference type="ARBA" id="ARBA00011955"/>
    </source>
</evidence>
<dbReference type="SUPFAM" id="SSF143631">
    <property type="entry name" value="ApbE-like"/>
    <property type="match status" value="1"/>
</dbReference>
<keyword evidence="7" id="KW-0274">FAD</keyword>
<dbReference type="PANTHER" id="PTHR30040">
    <property type="entry name" value="THIAMINE BIOSYNTHESIS LIPOPROTEIN APBE"/>
    <property type="match status" value="1"/>
</dbReference>
<gene>
    <name evidence="11" type="ORF">FHX72_003718</name>
</gene>
<evidence type="ECO:0000256" key="10">
    <source>
        <dbReference type="ARBA" id="ARBA00048540"/>
    </source>
</evidence>
<reference evidence="11 12" key="1">
    <citation type="submission" date="2020-08" db="EMBL/GenBank/DDBJ databases">
        <title>Sequencing the genomes of 1000 actinobacteria strains.</title>
        <authorList>
            <person name="Klenk H.-P."/>
        </authorList>
    </citation>
    <scope>NUCLEOTIDE SEQUENCE [LARGE SCALE GENOMIC DNA]</scope>
    <source>
        <strain evidence="11 12">DSM 20419</strain>
    </source>
</reference>
<evidence type="ECO:0000256" key="3">
    <source>
        <dbReference type="ARBA" id="ARBA00016337"/>
    </source>
</evidence>
<dbReference type="PANTHER" id="PTHR30040:SF2">
    <property type="entry name" value="FAD:PROTEIN FMN TRANSFERASE"/>
    <property type="match status" value="1"/>
</dbReference>
<dbReference type="EC" id="2.7.1.180" evidence="2"/>
<dbReference type="RefSeq" id="WP_338110171.1">
    <property type="nucleotide sequence ID" value="NZ_JACHWJ010000012.1"/>
</dbReference>
<proteinExistence type="predicted"/>
<evidence type="ECO:0000256" key="1">
    <source>
        <dbReference type="ARBA" id="ARBA00001946"/>
    </source>
</evidence>
<dbReference type="AlphaFoldDB" id="A0A7W4USZ6"/>
<evidence type="ECO:0000256" key="7">
    <source>
        <dbReference type="ARBA" id="ARBA00022827"/>
    </source>
</evidence>
<comment type="caution">
    <text evidence="11">The sequence shown here is derived from an EMBL/GenBank/DDBJ whole genome shotgun (WGS) entry which is preliminary data.</text>
</comment>
<dbReference type="Gene3D" id="3.10.520.10">
    <property type="entry name" value="ApbE-like domains"/>
    <property type="match status" value="2"/>
</dbReference>
<accession>A0A7W4USZ6</accession>
<evidence type="ECO:0000256" key="6">
    <source>
        <dbReference type="ARBA" id="ARBA00022723"/>
    </source>
</evidence>
<keyword evidence="5" id="KW-0808">Transferase</keyword>
<evidence type="ECO:0000256" key="5">
    <source>
        <dbReference type="ARBA" id="ARBA00022679"/>
    </source>
</evidence>
<sequence>MSTHTFATMGTVASLRTHAQVSPKVLAPVEFCFANADAKFSLYREASEASLIARGELRLADASLQTRDTYARALDWRSLTSGAFTPHRPDGVIDLSGVVKAQAMEEAGNLLDELGVANWLLNVGGDVLARGRERTENSTQENPSPRDWTVGIIDPTDRSSLLMSVPLQEAQRAVATSGIGERGEHIWRRDPHSNQREFIQVTVAAADIVTADALATAILAGGIPALNDATDRFDIDAVTCARDGSLRFSPRLLRRVEHWHTLNP</sequence>
<dbReference type="InterPro" id="IPR003374">
    <property type="entry name" value="ApbE-like_sf"/>
</dbReference>
<comment type="cofactor">
    <cofactor evidence="1">
        <name>Mg(2+)</name>
        <dbReference type="ChEBI" id="CHEBI:18420"/>
    </cofactor>
</comment>
<name>A0A7W4USZ6_9MICO</name>
<dbReference type="GO" id="GO:0046872">
    <property type="term" value="F:metal ion binding"/>
    <property type="evidence" value="ECO:0007669"/>
    <property type="project" value="UniProtKB-KW"/>
</dbReference>
<dbReference type="EMBL" id="JACHWJ010000012">
    <property type="protein sequence ID" value="MBB2959549.1"/>
    <property type="molecule type" value="Genomic_DNA"/>
</dbReference>
<keyword evidence="11" id="KW-0449">Lipoprotein</keyword>
<dbReference type="InterPro" id="IPR024932">
    <property type="entry name" value="ApbE"/>
</dbReference>
<keyword evidence="8" id="KW-0460">Magnesium</keyword>